<reference evidence="2 3" key="1">
    <citation type="submission" date="2019-06" db="EMBL/GenBank/DDBJ databases">
        <title>Thermomonas aquatica sp. nov., isolated from an industrial wastewater treatment plant.</title>
        <authorList>
            <person name="Jeon J.H."/>
            <person name="Park D.-S."/>
        </authorList>
    </citation>
    <scope>NUCLEOTIDE SEQUENCE [LARGE SCALE GENOMIC DNA]</scope>
    <source>
        <strain evidence="2 3">SY21</strain>
    </source>
</reference>
<dbReference type="EMBL" id="CP040871">
    <property type="protein sequence ID" value="QDA56470.1"/>
    <property type="molecule type" value="Genomic_DNA"/>
</dbReference>
<accession>A0A5B7ZMX6</accession>
<proteinExistence type="predicted"/>
<feature type="transmembrane region" description="Helical" evidence="1">
    <location>
        <begin position="7"/>
        <end position="31"/>
    </location>
</feature>
<keyword evidence="1" id="KW-0812">Transmembrane</keyword>
<dbReference type="Proteomes" id="UP000308149">
    <property type="component" value="Chromosome"/>
</dbReference>
<keyword evidence="3" id="KW-1185">Reference proteome</keyword>
<dbReference type="AlphaFoldDB" id="A0A5B7ZMX6"/>
<organism evidence="2 3">
    <name type="scientific">Thermomonas aquatica</name>
    <dbReference type="NCBI Taxonomy" id="2202149"/>
    <lineage>
        <taxon>Bacteria</taxon>
        <taxon>Pseudomonadati</taxon>
        <taxon>Pseudomonadota</taxon>
        <taxon>Gammaproteobacteria</taxon>
        <taxon>Lysobacterales</taxon>
        <taxon>Lysobacteraceae</taxon>
        <taxon>Thermomonas</taxon>
    </lineage>
</organism>
<protein>
    <submittedName>
        <fullName evidence="2">Uncharacterized protein</fullName>
    </submittedName>
</protein>
<dbReference type="RefSeq" id="WP_139715398.1">
    <property type="nucleotide sequence ID" value="NZ_CP040871.1"/>
</dbReference>
<dbReference type="KEGG" id="thes:FHQ07_03660"/>
<gene>
    <name evidence="2" type="ORF">FHQ07_03660</name>
</gene>
<evidence type="ECO:0000313" key="2">
    <source>
        <dbReference type="EMBL" id="QDA56470.1"/>
    </source>
</evidence>
<sequence>MRYFYGFIWFIVISFATSLILNMGIMAYLHFSGAIDIANPPPGADGFAFGQSLGKLTNPISFLVGLISAIVGTSKEKLPGTKRKIEVKRAPIKYDHPN</sequence>
<evidence type="ECO:0000256" key="1">
    <source>
        <dbReference type="SAM" id="Phobius"/>
    </source>
</evidence>
<evidence type="ECO:0000313" key="3">
    <source>
        <dbReference type="Proteomes" id="UP000308149"/>
    </source>
</evidence>
<feature type="transmembrane region" description="Helical" evidence="1">
    <location>
        <begin position="56"/>
        <end position="74"/>
    </location>
</feature>
<name>A0A5B7ZMX6_9GAMM</name>
<keyword evidence="1" id="KW-0472">Membrane</keyword>
<keyword evidence="1" id="KW-1133">Transmembrane helix</keyword>